<keyword evidence="3" id="KW-0547">Nucleotide-binding</keyword>
<keyword evidence="2" id="KW-0813">Transport</keyword>
<dbReference type="NCBIfam" id="TIGR03410">
    <property type="entry name" value="urea_trans_UrtE"/>
    <property type="match status" value="1"/>
</dbReference>
<dbReference type="InterPro" id="IPR003439">
    <property type="entry name" value="ABC_transporter-like_ATP-bd"/>
</dbReference>
<sequence>MTSLSVRNIDLFYGAAQALKNVSIECQSNRITAVLGRNGVGKSSTLRAITGINPVARGEIVLGETTLGRAAPYRRARMGLGYVPQGREIFPLLTVRENLETGFAAISNHDRNVPDAVYELFPVLKSMLNRRGGDLSGGQQQQLAIGRAMVTRPKVLVLDEPTEGIQPSIIKDIGRALQFLRDHMGMTILLVEQYLDFCREIADDIYIMDRGEIQHSGPASDLDLPEVRRHLMV</sequence>
<evidence type="ECO:0000256" key="5">
    <source>
        <dbReference type="ARBA" id="ARBA00022970"/>
    </source>
</evidence>
<dbReference type="Pfam" id="PF00005">
    <property type="entry name" value="ABC_tran"/>
    <property type="match status" value="1"/>
</dbReference>
<keyword evidence="7" id="KW-1185">Reference proteome</keyword>
<dbReference type="InterPro" id="IPR017780">
    <property type="entry name" value="ABC_transptr_urea_ATP-bd_UrtE"/>
</dbReference>
<dbReference type="GO" id="GO:0015658">
    <property type="term" value="F:branched-chain amino acid transmembrane transporter activity"/>
    <property type="evidence" value="ECO:0007669"/>
    <property type="project" value="TreeGrafter"/>
</dbReference>
<dbReference type="PROSITE" id="PS50893">
    <property type="entry name" value="ABC_TRANSPORTER_2"/>
    <property type="match status" value="1"/>
</dbReference>
<organism evidence="6 7">
    <name type="scientific">Paradevosia tibetensis</name>
    <dbReference type="NCBI Taxonomy" id="1447062"/>
    <lineage>
        <taxon>Bacteria</taxon>
        <taxon>Pseudomonadati</taxon>
        <taxon>Pseudomonadota</taxon>
        <taxon>Alphaproteobacteria</taxon>
        <taxon>Hyphomicrobiales</taxon>
        <taxon>Devosiaceae</taxon>
        <taxon>Paradevosia</taxon>
    </lineage>
</organism>
<evidence type="ECO:0000256" key="3">
    <source>
        <dbReference type="ARBA" id="ARBA00022741"/>
    </source>
</evidence>
<dbReference type="GO" id="GO:0015807">
    <property type="term" value="P:L-amino acid transport"/>
    <property type="evidence" value="ECO:0007669"/>
    <property type="project" value="TreeGrafter"/>
</dbReference>
<dbReference type="CDD" id="cd03224">
    <property type="entry name" value="ABC_TM1139_LivF_branched"/>
    <property type="match status" value="1"/>
</dbReference>
<proteinExistence type="inferred from homology"/>
<evidence type="ECO:0000313" key="7">
    <source>
        <dbReference type="Proteomes" id="UP000321062"/>
    </source>
</evidence>
<dbReference type="PANTHER" id="PTHR43820">
    <property type="entry name" value="HIGH-AFFINITY BRANCHED-CHAIN AMINO ACID TRANSPORT ATP-BINDING PROTEIN LIVF"/>
    <property type="match status" value="1"/>
</dbReference>
<dbReference type="KEGG" id="yti:FNA67_15155"/>
<evidence type="ECO:0000256" key="4">
    <source>
        <dbReference type="ARBA" id="ARBA00022840"/>
    </source>
</evidence>
<dbReference type="OrthoDB" id="8445866at2"/>
<evidence type="ECO:0000256" key="2">
    <source>
        <dbReference type="ARBA" id="ARBA00022448"/>
    </source>
</evidence>
<gene>
    <name evidence="6" type="primary">urtE</name>
    <name evidence="6" type="ORF">FNA67_15155</name>
</gene>
<dbReference type="PANTHER" id="PTHR43820:SF5">
    <property type="entry name" value="HIGH-AFFINITY BRANCHED-CHAIN AMINO ACID TRANSPORT ATP-BINDING PROTEIN"/>
    <property type="match status" value="1"/>
</dbReference>
<evidence type="ECO:0000313" key="6">
    <source>
        <dbReference type="EMBL" id="QEE21443.1"/>
    </source>
</evidence>
<dbReference type="InterPro" id="IPR052156">
    <property type="entry name" value="BCAA_Transport_ATP-bd_LivF"/>
</dbReference>
<keyword evidence="4 6" id="KW-0067">ATP-binding</keyword>
<protein>
    <submittedName>
        <fullName evidence="6">Urea ABC transporter ATP-binding subunit UrtE</fullName>
    </submittedName>
</protein>
<dbReference type="RefSeq" id="WP_147656684.1">
    <property type="nucleotide sequence ID" value="NZ_BMFM01000001.1"/>
</dbReference>
<dbReference type="GO" id="GO:0005524">
    <property type="term" value="F:ATP binding"/>
    <property type="evidence" value="ECO:0007669"/>
    <property type="project" value="UniProtKB-KW"/>
</dbReference>
<reference evidence="6 7" key="1">
    <citation type="journal article" date="2015" name="Int. J. Syst. Evol. Microbiol.">
        <title>Youhaiella tibetensis gen. nov., sp. nov., isolated from subsurface sediment.</title>
        <authorList>
            <person name="Wang Y.X."/>
            <person name="Huang F.Q."/>
            <person name="Nogi Y."/>
            <person name="Pang S.J."/>
            <person name="Wang P.K."/>
            <person name="Lv J."/>
        </authorList>
    </citation>
    <scope>NUCLEOTIDE SEQUENCE [LARGE SCALE GENOMIC DNA]</scope>
    <source>
        <strain evidence="7">fig4</strain>
    </source>
</reference>
<dbReference type="EMBL" id="CP041690">
    <property type="protein sequence ID" value="QEE21443.1"/>
    <property type="molecule type" value="Genomic_DNA"/>
</dbReference>
<dbReference type="SUPFAM" id="SSF52540">
    <property type="entry name" value="P-loop containing nucleoside triphosphate hydrolases"/>
    <property type="match status" value="1"/>
</dbReference>
<dbReference type="Proteomes" id="UP000321062">
    <property type="component" value="Chromosome"/>
</dbReference>
<accession>A0A5B9DQH9</accession>
<comment type="similarity">
    <text evidence="1">Belongs to the ABC transporter superfamily.</text>
</comment>
<dbReference type="GO" id="GO:0016887">
    <property type="term" value="F:ATP hydrolysis activity"/>
    <property type="evidence" value="ECO:0007669"/>
    <property type="project" value="InterPro"/>
</dbReference>
<dbReference type="AlphaFoldDB" id="A0A5B9DQH9"/>
<dbReference type="InterPro" id="IPR027417">
    <property type="entry name" value="P-loop_NTPase"/>
</dbReference>
<dbReference type="SMART" id="SM00382">
    <property type="entry name" value="AAA"/>
    <property type="match status" value="1"/>
</dbReference>
<dbReference type="Gene3D" id="3.40.50.300">
    <property type="entry name" value="P-loop containing nucleotide triphosphate hydrolases"/>
    <property type="match status" value="1"/>
</dbReference>
<keyword evidence="5" id="KW-0029">Amino-acid transport</keyword>
<name>A0A5B9DQH9_9HYPH</name>
<evidence type="ECO:0000256" key="1">
    <source>
        <dbReference type="ARBA" id="ARBA00005417"/>
    </source>
</evidence>
<dbReference type="InterPro" id="IPR003593">
    <property type="entry name" value="AAA+_ATPase"/>
</dbReference>